<dbReference type="EMBL" id="JABXWT010000081">
    <property type="protein sequence ID" value="NVO58712.1"/>
    <property type="molecule type" value="Genomic_DNA"/>
</dbReference>
<feature type="non-terminal residue" evidence="14">
    <location>
        <position position="1"/>
    </location>
</feature>
<evidence type="ECO:0000256" key="5">
    <source>
        <dbReference type="ARBA" id="ARBA00022679"/>
    </source>
</evidence>
<evidence type="ECO:0000256" key="12">
    <source>
        <dbReference type="RuleBase" id="RU004249"/>
    </source>
</evidence>
<keyword evidence="7 11" id="KW-0418">Kinase</keyword>
<evidence type="ECO:0000256" key="8">
    <source>
        <dbReference type="ARBA" id="ARBA00022840"/>
    </source>
</evidence>
<sequence length="227" mass="25004">FDIIKALNPENNEGILNYADEKLDSLKSLLEGIFLINELSPKTSDKLVSYGELLSSFIIAETIKNRGLSAERKNSQELIVTNSNFTKAEVDYNITDKNFQDYFKSAPQTITILPGFISKSKAGEQTTLGRGGSDFTAAIIAAALKVSQLEIWTDVSGMYTTNPKLVKQAYPIDKISYQEAMELSHFGAKVLYPPTVQPVLNLGIPIHIKNTLEPEAEGTIISNDKTN</sequence>
<evidence type="ECO:0000256" key="7">
    <source>
        <dbReference type="ARBA" id="ARBA00022777"/>
    </source>
</evidence>
<evidence type="ECO:0000256" key="9">
    <source>
        <dbReference type="ARBA" id="ARBA00023154"/>
    </source>
</evidence>
<protein>
    <recommendedName>
        <fullName evidence="11">Aspartokinase</fullName>
        <ecNumber evidence="11">2.7.2.4</ecNumber>
    </recommendedName>
</protein>
<comment type="catalytic activity">
    <reaction evidence="10 11">
        <text>L-aspartate + ATP = 4-phospho-L-aspartate + ADP</text>
        <dbReference type="Rhea" id="RHEA:23776"/>
        <dbReference type="ChEBI" id="CHEBI:29991"/>
        <dbReference type="ChEBI" id="CHEBI:30616"/>
        <dbReference type="ChEBI" id="CHEBI:57535"/>
        <dbReference type="ChEBI" id="CHEBI:456216"/>
        <dbReference type="EC" id="2.7.2.4"/>
    </reaction>
</comment>
<dbReference type="Proteomes" id="UP000630805">
    <property type="component" value="Unassembled WGS sequence"/>
</dbReference>
<comment type="pathway">
    <text evidence="2 12">Amino-acid biosynthesis; L-methionine biosynthesis via de novo pathway; L-homoserine from L-aspartate: step 1/3.</text>
</comment>
<evidence type="ECO:0000256" key="2">
    <source>
        <dbReference type="ARBA" id="ARBA00004986"/>
    </source>
</evidence>
<dbReference type="GO" id="GO:0004072">
    <property type="term" value="F:aspartate kinase activity"/>
    <property type="evidence" value="ECO:0007669"/>
    <property type="project" value="UniProtKB-EC"/>
</dbReference>
<dbReference type="Gene3D" id="3.40.1160.10">
    <property type="entry name" value="Acetylglutamate kinase-like"/>
    <property type="match status" value="1"/>
</dbReference>
<keyword evidence="5 11" id="KW-0808">Transferase</keyword>
<gene>
    <name evidence="14" type="ORF">HW561_23375</name>
</gene>
<feature type="non-terminal residue" evidence="14">
    <location>
        <position position="227"/>
    </location>
</feature>
<name>A0ABX2Q058_9RHOB</name>
<comment type="pathway">
    <text evidence="1 12">Amino-acid biosynthesis; L-lysine biosynthesis via DAP pathway; (S)-tetrahydrodipicolinate from L-aspartate: step 1/4.</text>
</comment>
<dbReference type="InterPro" id="IPR001341">
    <property type="entry name" value="Asp_kinase"/>
</dbReference>
<comment type="similarity">
    <text evidence="4 11">Belongs to the aspartokinase family.</text>
</comment>
<keyword evidence="6" id="KW-0547">Nucleotide-binding</keyword>
<keyword evidence="9" id="KW-0457">Lysine biosynthesis</keyword>
<evidence type="ECO:0000259" key="13">
    <source>
        <dbReference type="Pfam" id="PF00696"/>
    </source>
</evidence>
<evidence type="ECO:0000256" key="6">
    <source>
        <dbReference type="ARBA" id="ARBA00022741"/>
    </source>
</evidence>
<reference evidence="14 15" key="1">
    <citation type="submission" date="2020-06" db="EMBL/GenBank/DDBJ databases">
        <authorList>
            <person name="Cao W.R."/>
        </authorList>
    </citation>
    <scope>NUCLEOTIDE SEQUENCE [LARGE SCALE GENOMIC DNA]</scope>
    <source>
        <strain evidence="14 15">B1Z28</strain>
    </source>
</reference>
<keyword evidence="12" id="KW-0028">Amino-acid biosynthesis</keyword>
<dbReference type="InterPro" id="IPR001048">
    <property type="entry name" value="Asp/Glu/Uridylate_kinase"/>
</dbReference>
<evidence type="ECO:0000256" key="11">
    <source>
        <dbReference type="RuleBase" id="RU003448"/>
    </source>
</evidence>
<keyword evidence="8" id="KW-0067">ATP-binding</keyword>
<comment type="pathway">
    <text evidence="3 12">Amino-acid biosynthesis; L-threonine biosynthesis; L-threonine from L-aspartate: step 1/5.</text>
</comment>
<comment type="caution">
    <text evidence="14">The sequence shown here is derived from an EMBL/GenBank/DDBJ whole genome shotgun (WGS) entry which is preliminary data.</text>
</comment>
<accession>A0ABX2Q058</accession>
<evidence type="ECO:0000256" key="4">
    <source>
        <dbReference type="ARBA" id="ARBA00010122"/>
    </source>
</evidence>
<dbReference type="InterPro" id="IPR036393">
    <property type="entry name" value="AceGlu_kinase-like_sf"/>
</dbReference>
<dbReference type="PANTHER" id="PTHR21499:SF3">
    <property type="entry name" value="ASPARTOKINASE"/>
    <property type="match status" value="1"/>
</dbReference>
<evidence type="ECO:0000313" key="15">
    <source>
        <dbReference type="Proteomes" id="UP000630805"/>
    </source>
</evidence>
<feature type="domain" description="Aspartate/glutamate/uridylate kinase" evidence="13">
    <location>
        <begin position="42"/>
        <end position="210"/>
    </location>
</feature>
<organism evidence="14 15">
    <name type="scientific">Ruegeria haliotis</name>
    <dbReference type="NCBI Taxonomy" id="2747601"/>
    <lineage>
        <taxon>Bacteria</taxon>
        <taxon>Pseudomonadati</taxon>
        <taxon>Pseudomonadota</taxon>
        <taxon>Alphaproteobacteria</taxon>
        <taxon>Rhodobacterales</taxon>
        <taxon>Roseobacteraceae</taxon>
        <taxon>Ruegeria</taxon>
    </lineage>
</organism>
<evidence type="ECO:0000256" key="10">
    <source>
        <dbReference type="ARBA" id="ARBA00047872"/>
    </source>
</evidence>
<evidence type="ECO:0000313" key="14">
    <source>
        <dbReference type="EMBL" id="NVO58712.1"/>
    </source>
</evidence>
<evidence type="ECO:0000256" key="3">
    <source>
        <dbReference type="ARBA" id="ARBA00005139"/>
    </source>
</evidence>
<evidence type="ECO:0000256" key="1">
    <source>
        <dbReference type="ARBA" id="ARBA00004766"/>
    </source>
</evidence>
<dbReference type="EC" id="2.7.2.4" evidence="11"/>
<dbReference type="Pfam" id="PF00696">
    <property type="entry name" value="AA_kinase"/>
    <property type="match status" value="1"/>
</dbReference>
<dbReference type="SUPFAM" id="SSF53633">
    <property type="entry name" value="Carbamate kinase-like"/>
    <property type="match status" value="1"/>
</dbReference>
<proteinExistence type="inferred from homology"/>
<dbReference type="NCBIfam" id="TIGR00657">
    <property type="entry name" value="asp_kinases"/>
    <property type="match status" value="1"/>
</dbReference>
<keyword evidence="15" id="KW-1185">Reference proteome</keyword>
<dbReference type="PANTHER" id="PTHR21499">
    <property type="entry name" value="ASPARTATE KINASE"/>
    <property type="match status" value="1"/>
</dbReference>